<evidence type="ECO:0000313" key="2">
    <source>
        <dbReference type="Proteomes" id="UP000320421"/>
    </source>
</evidence>
<reference evidence="1 2" key="1">
    <citation type="submission" date="2019-02" db="EMBL/GenBank/DDBJ databases">
        <title>Deep-cultivation of Planctomycetes and their phenomic and genomic characterization uncovers novel biology.</title>
        <authorList>
            <person name="Wiegand S."/>
            <person name="Jogler M."/>
            <person name="Boedeker C."/>
            <person name="Pinto D."/>
            <person name="Vollmers J."/>
            <person name="Rivas-Marin E."/>
            <person name="Kohn T."/>
            <person name="Peeters S.H."/>
            <person name="Heuer A."/>
            <person name="Rast P."/>
            <person name="Oberbeckmann S."/>
            <person name="Bunk B."/>
            <person name="Jeske O."/>
            <person name="Meyerdierks A."/>
            <person name="Storesund J.E."/>
            <person name="Kallscheuer N."/>
            <person name="Luecker S."/>
            <person name="Lage O.M."/>
            <person name="Pohl T."/>
            <person name="Merkel B.J."/>
            <person name="Hornburger P."/>
            <person name="Mueller R.-W."/>
            <person name="Bruemmer F."/>
            <person name="Labrenz M."/>
            <person name="Spormann A.M."/>
            <person name="Op den Camp H."/>
            <person name="Overmann J."/>
            <person name="Amann R."/>
            <person name="Jetten M.S.M."/>
            <person name="Mascher T."/>
            <person name="Medema M.H."/>
            <person name="Devos D.P."/>
            <person name="Kaster A.-K."/>
            <person name="Ovreas L."/>
            <person name="Rohde M."/>
            <person name="Galperin M.Y."/>
            <person name="Jogler C."/>
        </authorList>
    </citation>
    <scope>NUCLEOTIDE SEQUENCE [LARGE SCALE GENOMIC DNA]</scope>
    <source>
        <strain evidence="1 2">HG66A1</strain>
    </source>
</reference>
<name>A0A517PJT9_9PLAN</name>
<sequence>MTPKRIGVSASRLLFTILRPMLVKGKNMNPFRLLVMSISCSVFLSACNTRERQNTQQITLSNIKFLVPANLTVSKAEELENGAVFEIEGIWGELRNHQLVVMGKSYGEVNAGDEVLFKPDGTFLVNGSPSESTGLADSAVMKNGVLYFFPGRAIKESTNDGGTHFVELPGGATYELTNSGIIIEGHEYGPFSSKTVVKIDPDGSVAFNP</sequence>
<proteinExistence type="predicted"/>
<accession>A0A517PJT9</accession>
<organism evidence="1 2">
    <name type="scientific">Gimesia chilikensis</name>
    <dbReference type="NCBI Taxonomy" id="2605989"/>
    <lineage>
        <taxon>Bacteria</taxon>
        <taxon>Pseudomonadati</taxon>
        <taxon>Planctomycetota</taxon>
        <taxon>Planctomycetia</taxon>
        <taxon>Planctomycetales</taxon>
        <taxon>Planctomycetaceae</taxon>
        <taxon>Gimesia</taxon>
    </lineage>
</organism>
<keyword evidence="2" id="KW-1185">Reference proteome</keyword>
<protein>
    <submittedName>
        <fullName evidence="1">Uncharacterized protein</fullName>
    </submittedName>
</protein>
<gene>
    <name evidence="1" type="ORF">HG66A1_14020</name>
</gene>
<dbReference type="EMBL" id="CP036266">
    <property type="protein sequence ID" value="QDT19635.1"/>
    <property type="molecule type" value="Genomic_DNA"/>
</dbReference>
<evidence type="ECO:0000313" key="1">
    <source>
        <dbReference type="EMBL" id="QDT19635.1"/>
    </source>
</evidence>
<dbReference type="AlphaFoldDB" id="A0A517PJT9"/>
<dbReference type="Proteomes" id="UP000320421">
    <property type="component" value="Chromosome"/>
</dbReference>